<dbReference type="Gene3D" id="1.20.1250.20">
    <property type="entry name" value="MFS general substrate transporter like domains"/>
    <property type="match status" value="2"/>
</dbReference>
<protein>
    <submittedName>
        <fullName evidence="9">Uncharacterized protein</fullName>
    </submittedName>
</protein>
<feature type="transmembrane region" description="Helical" evidence="8">
    <location>
        <begin position="687"/>
        <end position="710"/>
    </location>
</feature>
<feature type="transmembrane region" description="Helical" evidence="8">
    <location>
        <begin position="1137"/>
        <end position="1160"/>
    </location>
</feature>
<evidence type="ECO:0000313" key="9">
    <source>
        <dbReference type="EMBL" id="CAE6969034.1"/>
    </source>
</evidence>
<dbReference type="PANTHER" id="PTHR31585">
    <property type="entry name" value="FOLATE-BIOPTERIN TRANSPORTER 1, CHLOROPLASTIC"/>
    <property type="match status" value="1"/>
</dbReference>
<organism evidence="9 10">
    <name type="scientific">Symbiodinium natans</name>
    <dbReference type="NCBI Taxonomy" id="878477"/>
    <lineage>
        <taxon>Eukaryota</taxon>
        <taxon>Sar</taxon>
        <taxon>Alveolata</taxon>
        <taxon>Dinophyceae</taxon>
        <taxon>Suessiales</taxon>
        <taxon>Symbiodiniaceae</taxon>
        <taxon>Symbiodinium</taxon>
    </lineage>
</organism>
<dbReference type="InterPro" id="IPR039309">
    <property type="entry name" value="BT1"/>
</dbReference>
<evidence type="ECO:0000256" key="8">
    <source>
        <dbReference type="SAM" id="Phobius"/>
    </source>
</evidence>
<keyword evidence="5 8" id="KW-1133">Transmembrane helix</keyword>
<keyword evidence="10" id="KW-1185">Reference proteome</keyword>
<feature type="transmembrane region" description="Helical" evidence="8">
    <location>
        <begin position="167"/>
        <end position="185"/>
    </location>
</feature>
<feature type="transmembrane region" description="Helical" evidence="8">
    <location>
        <begin position="751"/>
        <end position="769"/>
    </location>
</feature>
<dbReference type="GO" id="GO:0016020">
    <property type="term" value="C:membrane"/>
    <property type="evidence" value="ECO:0007669"/>
    <property type="project" value="UniProtKB-SubCell"/>
</dbReference>
<dbReference type="Proteomes" id="UP000604046">
    <property type="component" value="Unassembled WGS sequence"/>
</dbReference>
<keyword evidence="6 8" id="KW-0472">Membrane</keyword>
<keyword evidence="3" id="KW-0813">Transport</keyword>
<comment type="caution">
    <text evidence="9">The sequence shown here is derived from an EMBL/GenBank/DDBJ whole genome shotgun (WGS) entry which is preliminary data.</text>
</comment>
<feature type="transmembrane region" description="Helical" evidence="8">
    <location>
        <begin position="262"/>
        <end position="280"/>
    </location>
</feature>
<dbReference type="PANTHER" id="PTHR31585:SF5">
    <property type="entry name" value="RNA-BINDING S4 DOMAIN-CONTAINING PROTEIN"/>
    <property type="match status" value="1"/>
</dbReference>
<name>A0A812HZZ2_9DINO</name>
<dbReference type="EMBL" id="CAJNDS010000136">
    <property type="protein sequence ID" value="CAE6969034.1"/>
    <property type="molecule type" value="Genomic_DNA"/>
</dbReference>
<proteinExistence type="inferred from homology"/>
<evidence type="ECO:0000256" key="7">
    <source>
        <dbReference type="SAM" id="MobiDB-lite"/>
    </source>
</evidence>
<feature type="region of interest" description="Disordered" evidence="7">
    <location>
        <begin position="1"/>
        <end position="37"/>
    </location>
</feature>
<feature type="transmembrane region" description="Helical" evidence="8">
    <location>
        <begin position="292"/>
        <end position="316"/>
    </location>
</feature>
<feature type="transmembrane region" description="Helical" evidence="8">
    <location>
        <begin position="409"/>
        <end position="432"/>
    </location>
</feature>
<gene>
    <name evidence="9" type="ORF">SNAT2548_LOCUS2401</name>
</gene>
<feature type="transmembrane region" description="Helical" evidence="8">
    <location>
        <begin position="803"/>
        <end position="825"/>
    </location>
</feature>
<evidence type="ECO:0000256" key="5">
    <source>
        <dbReference type="ARBA" id="ARBA00022989"/>
    </source>
</evidence>
<dbReference type="InterPro" id="IPR036259">
    <property type="entry name" value="MFS_trans_sf"/>
</dbReference>
<feature type="compositionally biased region" description="Low complexity" evidence="7">
    <location>
        <begin position="13"/>
        <end position="22"/>
    </location>
</feature>
<feature type="transmembrane region" description="Helical" evidence="8">
    <location>
        <begin position="716"/>
        <end position="739"/>
    </location>
</feature>
<keyword evidence="4 8" id="KW-0812">Transmembrane</keyword>
<feature type="transmembrane region" description="Helical" evidence="8">
    <location>
        <begin position="132"/>
        <end position="155"/>
    </location>
</feature>
<evidence type="ECO:0000256" key="4">
    <source>
        <dbReference type="ARBA" id="ARBA00022692"/>
    </source>
</evidence>
<evidence type="ECO:0000256" key="6">
    <source>
        <dbReference type="ARBA" id="ARBA00023136"/>
    </source>
</evidence>
<dbReference type="Pfam" id="PF03092">
    <property type="entry name" value="BT1"/>
    <property type="match status" value="2"/>
</dbReference>
<feature type="transmembrane region" description="Helical" evidence="8">
    <location>
        <begin position="846"/>
        <end position="864"/>
    </location>
</feature>
<feature type="transmembrane region" description="Helical" evidence="8">
    <location>
        <begin position="963"/>
        <end position="981"/>
    </location>
</feature>
<dbReference type="SUPFAM" id="SSF103473">
    <property type="entry name" value="MFS general substrate transporter"/>
    <property type="match status" value="2"/>
</dbReference>
<feature type="transmembrane region" description="Helical" evidence="8">
    <location>
        <begin position="379"/>
        <end position="397"/>
    </location>
</feature>
<feature type="transmembrane region" description="Helical" evidence="8">
    <location>
        <begin position="346"/>
        <end position="367"/>
    </location>
</feature>
<comment type="subcellular location">
    <subcellularLocation>
        <location evidence="1">Membrane</location>
        <topology evidence="1">Multi-pass membrane protein</topology>
    </subcellularLocation>
</comment>
<feature type="transmembrane region" description="Helical" evidence="8">
    <location>
        <begin position="519"/>
        <end position="541"/>
    </location>
</feature>
<evidence type="ECO:0000256" key="3">
    <source>
        <dbReference type="ARBA" id="ARBA00022448"/>
    </source>
</evidence>
<reference evidence="9" key="1">
    <citation type="submission" date="2021-02" db="EMBL/GenBank/DDBJ databases">
        <authorList>
            <person name="Dougan E. K."/>
            <person name="Rhodes N."/>
            <person name="Thang M."/>
            <person name="Chan C."/>
        </authorList>
    </citation>
    <scope>NUCLEOTIDE SEQUENCE</scope>
</reference>
<feature type="compositionally biased region" description="Basic and acidic residues" evidence="7">
    <location>
        <begin position="27"/>
        <end position="37"/>
    </location>
</feature>
<accession>A0A812HZZ2</accession>
<dbReference type="AlphaFoldDB" id="A0A812HZZ2"/>
<evidence type="ECO:0000256" key="2">
    <source>
        <dbReference type="ARBA" id="ARBA00007015"/>
    </source>
</evidence>
<feature type="transmembrane region" description="Helical" evidence="8">
    <location>
        <begin position="876"/>
        <end position="900"/>
    </location>
</feature>
<dbReference type="OrthoDB" id="152665at2759"/>
<feature type="transmembrane region" description="Helical" evidence="8">
    <location>
        <begin position="106"/>
        <end position="126"/>
    </location>
</feature>
<comment type="similarity">
    <text evidence="2">Belongs to the major facilitator superfamily. Folate-biopterin transporter (TC 2.A.71) family.</text>
</comment>
<feature type="transmembrane region" description="Helical" evidence="8">
    <location>
        <begin position="219"/>
        <end position="241"/>
    </location>
</feature>
<evidence type="ECO:0000313" key="10">
    <source>
        <dbReference type="Proteomes" id="UP000604046"/>
    </source>
</evidence>
<feature type="transmembrane region" description="Helical" evidence="8">
    <location>
        <begin position="993"/>
        <end position="1016"/>
    </location>
</feature>
<feature type="transmembrane region" description="Helical" evidence="8">
    <location>
        <begin position="930"/>
        <end position="951"/>
    </location>
</feature>
<sequence length="1181" mass="128847">MSGPVLFVDEESSVSSANRSDSAGTESPERTQSCKELQELQATSPEHVSMSMQLSSKPDLENQESGCRGGAHHHSAHLPGQACCKKCANCPSIWTWRTCGLPLGGFFLAFLNSAASSIVYGFFLGYMGLDSYILMSISALMKLPQVFLLPFGMLTDCLPIFGYNRKPYFVASWIICGSALLVMSLRPLPAPYYCQNPDGSYDTMRPPCNPSIHADKNWYVFPLFILVAGVQLGCVAGEGLLLEYSQHEPIQCRGKMKAEFTIVTMAGSLVSSAVVGVFLNKKEYLGTFDWGLSFRGFTALCLVLATCLIPISLFCVQEPKKLKQPSCIGHVKSSWNLVKSKGFSSVLLFAFVAQFFSSISTTAGPLVRSQWAGVRVLQQQLFVMGSMLVMMVATWFYKVYLLQTCWRKAIFIAMVVVTVSDSIPTFLTIFDVVRNQYFFLGEDVLSAVPTTALALIYSLMVIELAEPGQEGLCFGLIGTVQHASLPISTALSNQVFGLFTPSLSKLENYVTDTPAFRTTVALSFALAYGASLLGMCALPLVPRQKADVERRKKEPRPRIPTLCLPYGVAVLLLSSQPSTACLRWIGGARALKLSVSIRPPKAAVKTRSVHAIVLEGCSPDPWEELQATSSDGVSMAIQLTSNLDLENQESGCRGGAHHSAHLPGQACCSKCANCPSIWMWRTCGLPLGGFFLAFLNSAASSVVYGFFLGYMGLDSYILMSISALMKLPQVFLLPFGMMTDCLPIFGYNRKPYFVASWIICGSALLVMSLRPLPAPYYCQNPDGSYDTMRPPCNPSIHADKNWYVFPLFILVAGVQLGCVAGEGLLLEYSQREPIDCRGKMKAEFTIVTMAGSLVSSGATGVFLNKKEYLGTFDWGLSFRGFMALCLVLVTCMIPISLFCVQEPKKRNQPSCVGHVKSSWNLVKSKGFSSVLLFAFVAQFFSSISTTAGPLVRSQWAGVRVLQQQLFVMCSMLVMMVATWFYKVYLLQTCWRKAIFIAMVVVTASDSIPTFLTIFDVVRNQYFFLGEDVLSAVPTTALALIYSLMVIELAEPGQEGLCFGLIGTVQHASLPISTALSNQVFGLFTPSLSKLENYVSDTPAFRTTVAWSFALAYGASLLGMCALPLVPRQKAEEWSPSSIMAILVLGIPTLCLPYGVAVLLLSSQPSTACLRWIGGPGCEHLA</sequence>
<feature type="transmembrane region" description="Helical" evidence="8">
    <location>
        <begin position="1103"/>
        <end position="1125"/>
    </location>
</feature>
<evidence type="ECO:0000256" key="1">
    <source>
        <dbReference type="ARBA" id="ARBA00004141"/>
    </source>
</evidence>